<keyword evidence="4" id="KW-1185">Reference proteome</keyword>
<dbReference type="InterPro" id="IPR010730">
    <property type="entry name" value="HET"/>
</dbReference>
<sequence length="383" mass="43201">MRLLNTQTMRLESFLYGNTPPYAILSHTWGPDEVTFQDVTLPHPDLASKRGWLKIIGFRDALILNRNLLSQPVNYIWVDTCCIDKTSSSELSEAINSMFRWYRQSVGCFAVLEDVLLKGDGLPVSNDFEKARWFTRGWTLQELLAPRRLDFFDQNWLWLGSKADLASRISARTNISEDVILTGEWPFASISQRMSWASGRVTTRVEDMAYCLLGIFDVNMPMLYGEGENAFIRLQEEIIKESDDQSIFAWDASKKPEVIESVGIFATSPAFFGDGASIEPNMADLSPYSLTNKGLQITVPIVERQDFPGEKLAVLSCSQINTDLPSFVGIPIQADPANAMVLSRLRSSPVMIPIRDSTALLHSKRTVFLTKRDRKASRRQQAT</sequence>
<dbReference type="InParanoid" id="A0A2N3N7F6"/>
<dbReference type="InterPro" id="IPR058525">
    <property type="entry name" value="DUF8212"/>
</dbReference>
<dbReference type="OrthoDB" id="20872at2759"/>
<proteinExistence type="predicted"/>
<dbReference type="PANTHER" id="PTHR10622:SF10">
    <property type="entry name" value="HET DOMAIN-CONTAINING PROTEIN"/>
    <property type="match status" value="1"/>
</dbReference>
<feature type="domain" description="Heterokaryon incompatibility" evidence="1">
    <location>
        <begin position="22"/>
        <end position="113"/>
    </location>
</feature>
<protein>
    <recommendedName>
        <fullName evidence="5">Heterokaryon incompatibility domain-containing protein</fullName>
    </recommendedName>
</protein>
<dbReference type="AlphaFoldDB" id="A0A2N3N7F6"/>
<dbReference type="Pfam" id="PF06985">
    <property type="entry name" value="HET"/>
    <property type="match status" value="1"/>
</dbReference>
<name>A0A2N3N7F6_9PEZI</name>
<gene>
    <name evidence="3" type="ORF">jhhlp_005312</name>
</gene>
<organism evidence="3 4">
    <name type="scientific">Lomentospora prolificans</name>
    <dbReference type="NCBI Taxonomy" id="41688"/>
    <lineage>
        <taxon>Eukaryota</taxon>
        <taxon>Fungi</taxon>
        <taxon>Dikarya</taxon>
        <taxon>Ascomycota</taxon>
        <taxon>Pezizomycotina</taxon>
        <taxon>Sordariomycetes</taxon>
        <taxon>Hypocreomycetidae</taxon>
        <taxon>Microascales</taxon>
        <taxon>Microascaceae</taxon>
        <taxon>Lomentospora</taxon>
    </lineage>
</organism>
<dbReference type="STRING" id="41688.A0A2N3N7F6"/>
<reference evidence="3 4" key="1">
    <citation type="journal article" date="2017" name="G3 (Bethesda)">
        <title>First Draft Genome Sequence of the Pathogenic Fungus Lomentospora prolificans (Formerly Scedosporium prolificans).</title>
        <authorList>
            <person name="Luo R."/>
            <person name="Zimin A."/>
            <person name="Workman R."/>
            <person name="Fan Y."/>
            <person name="Pertea G."/>
            <person name="Grossman N."/>
            <person name="Wear M.P."/>
            <person name="Jia B."/>
            <person name="Miller H."/>
            <person name="Casadevall A."/>
            <person name="Timp W."/>
            <person name="Zhang S.X."/>
            <person name="Salzberg S.L."/>
        </authorList>
    </citation>
    <scope>NUCLEOTIDE SEQUENCE [LARGE SCALE GENOMIC DNA]</scope>
    <source>
        <strain evidence="3 4">JHH-5317</strain>
    </source>
</reference>
<dbReference type="VEuPathDB" id="FungiDB:jhhlp_005312"/>
<evidence type="ECO:0000259" key="2">
    <source>
        <dbReference type="Pfam" id="PF26640"/>
    </source>
</evidence>
<comment type="caution">
    <text evidence="3">The sequence shown here is derived from an EMBL/GenBank/DDBJ whole genome shotgun (WGS) entry which is preliminary data.</text>
</comment>
<dbReference type="Pfam" id="PF26640">
    <property type="entry name" value="DUF8212"/>
    <property type="match status" value="1"/>
</dbReference>
<evidence type="ECO:0000259" key="1">
    <source>
        <dbReference type="Pfam" id="PF06985"/>
    </source>
</evidence>
<evidence type="ECO:0008006" key="5">
    <source>
        <dbReference type="Google" id="ProtNLM"/>
    </source>
</evidence>
<evidence type="ECO:0000313" key="4">
    <source>
        <dbReference type="Proteomes" id="UP000233524"/>
    </source>
</evidence>
<dbReference type="PANTHER" id="PTHR10622">
    <property type="entry name" value="HET DOMAIN-CONTAINING PROTEIN"/>
    <property type="match status" value="1"/>
</dbReference>
<accession>A0A2N3N7F6</accession>
<evidence type="ECO:0000313" key="3">
    <source>
        <dbReference type="EMBL" id="PKS08368.1"/>
    </source>
</evidence>
<dbReference type="Proteomes" id="UP000233524">
    <property type="component" value="Unassembled WGS sequence"/>
</dbReference>
<feature type="domain" description="DUF8212" evidence="2">
    <location>
        <begin position="229"/>
        <end position="256"/>
    </location>
</feature>
<dbReference type="EMBL" id="NLAX01000697">
    <property type="protein sequence ID" value="PKS08368.1"/>
    <property type="molecule type" value="Genomic_DNA"/>
</dbReference>